<dbReference type="EMBL" id="JBHTLM010000015">
    <property type="protein sequence ID" value="MFD1178324.1"/>
    <property type="molecule type" value="Genomic_DNA"/>
</dbReference>
<gene>
    <name evidence="3" type="ORF">ACFQ3W_18770</name>
</gene>
<evidence type="ECO:0000256" key="1">
    <source>
        <dbReference type="ARBA" id="ARBA00006763"/>
    </source>
</evidence>
<reference evidence="4" key="1">
    <citation type="journal article" date="2019" name="Int. J. Syst. Evol. Microbiol.">
        <title>The Global Catalogue of Microorganisms (GCM) 10K type strain sequencing project: providing services to taxonomists for standard genome sequencing and annotation.</title>
        <authorList>
            <consortium name="The Broad Institute Genomics Platform"/>
            <consortium name="The Broad Institute Genome Sequencing Center for Infectious Disease"/>
            <person name="Wu L."/>
            <person name="Ma J."/>
        </authorList>
    </citation>
    <scope>NUCLEOTIDE SEQUENCE [LARGE SCALE GENOMIC DNA]</scope>
    <source>
        <strain evidence="4">CCUG 59189</strain>
    </source>
</reference>
<keyword evidence="4" id="KW-1185">Reference proteome</keyword>
<evidence type="ECO:0000313" key="3">
    <source>
        <dbReference type="EMBL" id="MFD1178324.1"/>
    </source>
</evidence>
<comment type="similarity">
    <text evidence="1 2">Belongs to the LOG family.</text>
</comment>
<comment type="caution">
    <text evidence="3">The sequence shown here is derived from an EMBL/GenBank/DDBJ whole genome shotgun (WGS) entry which is preliminary data.</text>
</comment>
<dbReference type="InterPro" id="IPR005269">
    <property type="entry name" value="LOG"/>
</dbReference>
<keyword evidence="2" id="KW-0203">Cytokinin biosynthesis</keyword>
<dbReference type="Gene3D" id="3.40.50.450">
    <property type="match status" value="1"/>
</dbReference>
<keyword evidence="2" id="KW-0378">Hydrolase</keyword>
<dbReference type="Pfam" id="PF03641">
    <property type="entry name" value="Lysine_decarbox"/>
    <property type="match status" value="1"/>
</dbReference>
<dbReference type="InterPro" id="IPR031100">
    <property type="entry name" value="LOG_fam"/>
</dbReference>
<dbReference type="NCBIfam" id="TIGR00730">
    <property type="entry name" value="Rossman fold protein, TIGR00730 family"/>
    <property type="match status" value="1"/>
</dbReference>
<protein>
    <recommendedName>
        <fullName evidence="2">Cytokinin riboside 5'-monophosphate phosphoribohydrolase</fullName>
        <ecNumber evidence="2">3.2.2.n1</ecNumber>
    </recommendedName>
</protein>
<proteinExistence type="inferred from homology"/>
<dbReference type="PANTHER" id="PTHR31223:SF70">
    <property type="entry name" value="LOG FAMILY PROTEIN YJL055W"/>
    <property type="match status" value="1"/>
</dbReference>
<name>A0ABW3S0P2_9BACL</name>
<evidence type="ECO:0000313" key="4">
    <source>
        <dbReference type="Proteomes" id="UP001597262"/>
    </source>
</evidence>
<evidence type="ECO:0000256" key="2">
    <source>
        <dbReference type="RuleBase" id="RU363015"/>
    </source>
</evidence>
<dbReference type="SUPFAM" id="SSF102405">
    <property type="entry name" value="MCP/YpsA-like"/>
    <property type="match status" value="1"/>
</dbReference>
<organism evidence="3 4">
    <name type="scientific">Paenibacillus puldeungensis</name>
    <dbReference type="NCBI Taxonomy" id="696536"/>
    <lineage>
        <taxon>Bacteria</taxon>
        <taxon>Bacillati</taxon>
        <taxon>Bacillota</taxon>
        <taxon>Bacilli</taxon>
        <taxon>Bacillales</taxon>
        <taxon>Paenibacillaceae</taxon>
        <taxon>Paenibacillus</taxon>
    </lineage>
</organism>
<accession>A0ABW3S0P2</accession>
<dbReference type="RefSeq" id="WP_379320764.1">
    <property type="nucleotide sequence ID" value="NZ_JBHTLM010000015.1"/>
</dbReference>
<dbReference type="PANTHER" id="PTHR31223">
    <property type="entry name" value="LOG FAMILY PROTEIN YJL055W"/>
    <property type="match status" value="1"/>
</dbReference>
<sequence length="192" mass="20663">MKSICVFAGSRFGEDEQYRKKAEQLGGTLAKQGYRIIYGGSKFGLMGAMADAALSAGGEVIGVMPTGLMNGELAHPGLTQFLEVEDMHTRKAKMGEMADGFIALPGGFGTLEELFEVLCWLQIGIHQKPVGVLNINGYYDPLIGLVESCIAAGFVNQGHLSLINISAEPSELISLMEHFVPNVAEKKWKQGV</sequence>
<dbReference type="EC" id="3.2.2.n1" evidence="2"/>
<dbReference type="Proteomes" id="UP001597262">
    <property type="component" value="Unassembled WGS sequence"/>
</dbReference>